<keyword evidence="3" id="KW-1185">Reference proteome</keyword>
<dbReference type="Proteomes" id="UP000729402">
    <property type="component" value="Unassembled WGS sequence"/>
</dbReference>
<name>A0A8J5STI0_ZIZPA</name>
<sequence>MCSIGSHIIGKSRIVGPDGNESYHQHVEGDHKNIKGSTTSRKLQKFFYKIDQHDVGRHEAQMAHGQVPPSVVQGRFEGILYTELLEHNY</sequence>
<dbReference type="EMBL" id="JAAALK010000286">
    <property type="protein sequence ID" value="KAG8061611.1"/>
    <property type="molecule type" value="Genomic_DNA"/>
</dbReference>
<comment type="caution">
    <text evidence="2">The sequence shown here is derived from an EMBL/GenBank/DDBJ whole genome shotgun (WGS) entry which is preliminary data.</text>
</comment>
<dbReference type="AlphaFoldDB" id="A0A8J5STI0"/>
<accession>A0A8J5STI0</accession>
<organism evidence="2 3">
    <name type="scientific">Zizania palustris</name>
    <name type="common">Northern wild rice</name>
    <dbReference type="NCBI Taxonomy" id="103762"/>
    <lineage>
        <taxon>Eukaryota</taxon>
        <taxon>Viridiplantae</taxon>
        <taxon>Streptophyta</taxon>
        <taxon>Embryophyta</taxon>
        <taxon>Tracheophyta</taxon>
        <taxon>Spermatophyta</taxon>
        <taxon>Magnoliopsida</taxon>
        <taxon>Liliopsida</taxon>
        <taxon>Poales</taxon>
        <taxon>Poaceae</taxon>
        <taxon>BOP clade</taxon>
        <taxon>Oryzoideae</taxon>
        <taxon>Oryzeae</taxon>
        <taxon>Zizaniinae</taxon>
        <taxon>Zizania</taxon>
    </lineage>
</organism>
<gene>
    <name evidence="2" type="ORF">GUJ93_ZPchr0003g17292</name>
</gene>
<reference evidence="2" key="2">
    <citation type="submission" date="2021-02" db="EMBL/GenBank/DDBJ databases">
        <authorList>
            <person name="Kimball J.A."/>
            <person name="Haas M.W."/>
            <person name="Macchietto M."/>
            <person name="Kono T."/>
            <person name="Duquette J."/>
            <person name="Shao M."/>
        </authorList>
    </citation>
    <scope>NUCLEOTIDE SEQUENCE</scope>
    <source>
        <tissue evidence="2">Fresh leaf tissue</tissue>
    </source>
</reference>
<reference evidence="2" key="1">
    <citation type="journal article" date="2021" name="bioRxiv">
        <title>Whole Genome Assembly and Annotation of Northern Wild Rice, Zizania palustris L., Supports a Whole Genome Duplication in the Zizania Genus.</title>
        <authorList>
            <person name="Haas M."/>
            <person name="Kono T."/>
            <person name="Macchietto M."/>
            <person name="Millas R."/>
            <person name="McGilp L."/>
            <person name="Shao M."/>
            <person name="Duquette J."/>
            <person name="Hirsch C.N."/>
            <person name="Kimball J."/>
        </authorList>
    </citation>
    <scope>NUCLEOTIDE SEQUENCE</scope>
    <source>
        <tissue evidence="2">Fresh leaf tissue</tissue>
    </source>
</reference>
<protein>
    <submittedName>
        <fullName evidence="2">Uncharacterized protein</fullName>
    </submittedName>
</protein>
<evidence type="ECO:0000256" key="1">
    <source>
        <dbReference type="SAM" id="MobiDB-lite"/>
    </source>
</evidence>
<feature type="region of interest" description="Disordered" evidence="1">
    <location>
        <begin position="1"/>
        <end position="23"/>
    </location>
</feature>
<proteinExistence type="predicted"/>
<evidence type="ECO:0000313" key="3">
    <source>
        <dbReference type="Proteomes" id="UP000729402"/>
    </source>
</evidence>
<evidence type="ECO:0000313" key="2">
    <source>
        <dbReference type="EMBL" id="KAG8061611.1"/>
    </source>
</evidence>